<dbReference type="InterPro" id="IPR046909">
    <property type="entry name" value="cREC_REC"/>
</dbReference>
<proteinExistence type="predicted"/>
<dbReference type="AlphaFoldDB" id="A0A919PL63"/>
<protein>
    <recommendedName>
        <fullName evidence="1">Cyclic-phosphate processing Receiver domain-containing protein</fullName>
    </recommendedName>
</protein>
<evidence type="ECO:0000259" key="1">
    <source>
        <dbReference type="Pfam" id="PF20274"/>
    </source>
</evidence>
<dbReference type="EMBL" id="BONQ01000077">
    <property type="protein sequence ID" value="GIG46830.1"/>
    <property type="molecule type" value="Genomic_DNA"/>
</dbReference>
<sequence>MGSAPRGSVVLVDDLRSFVDGRAAEVARTSAAGVAVLERHRGKRIDELWLDHDLGGDDTIWPVVEVLELAAFEGWPFDIGVVLIHSANPPGGAKMLQALRRWGYEVRLAAGSPHVGYLGA</sequence>
<reference evidence="2" key="1">
    <citation type="submission" date="2021-01" db="EMBL/GenBank/DDBJ databases">
        <title>Whole genome shotgun sequence of Dactylosporangium siamense NBRC 106093.</title>
        <authorList>
            <person name="Komaki H."/>
            <person name="Tamura T."/>
        </authorList>
    </citation>
    <scope>NUCLEOTIDE SEQUENCE</scope>
    <source>
        <strain evidence="2">NBRC 106093</strain>
    </source>
</reference>
<name>A0A919PL63_9ACTN</name>
<feature type="domain" description="Cyclic-phosphate processing Receiver" evidence="1">
    <location>
        <begin position="10"/>
        <end position="101"/>
    </location>
</feature>
<accession>A0A919PL63</accession>
<organism evidence="2 3">
    <name type="scientific">Dactylosporangium siamense</name>
    <dbReference type="NCBI Taxonomy" id="685454"/>
    <lineage>
        <taxon>Bacteria</taxon>
        <taxon>Bacillati</taxon>
        <taxon>Actinomycetota</taxon>
        <taxon>Actinomycetes</taxon>
        <taxon>Micromonosporales</taxon>
        <taxon>Micromonosporaceae</taxon>
        <taxon>Dactylosporangium</taxon>
    </lineage>
</organism>
<comment type="caution">
    <text evidence="2">The sequence shown here is derived from an EMBL/GenBank/DDBJ whole genome shotgun (WGS) entry which is preliminary data.</text>
</comment>
<keyword evidence="3" id="KW-1185">Reference proteome</keyword>
<dbReference type="Proteomes" id="UP000660611">
    <property type="component" value="Unassembled WGS sequence"/>
</dbReference>
<evidence type="ECO:0000313" key="2">
    <source>
        <dbReference type="EMBL" id="GIG46830.1"/>
    </source>
</evidence>
<gene>
    <name evidence="2" type="ORF">Dsi01nite_048710</name>
</gene>
<dbReference type="RefSeq" id="WP_203848584.1">
    <property type="nucleotide sequence ID" value="NZ_BAAAVW010000016.1"/>
</dbReference>
<evidence type="ECO:0000313" key="3">
    <source>
        <dbReference type="Proteomes" id="UP000660611"/>
    </source>
</evidence>
<dbReference type="Pfam" id="PF20274">
    <property type="entry name" value="cREC_REC"/>
    <property type="match status" value="1"/>
</dbReference>